<keyword evidence="3" id="KW-1185">Reference proteome</keyword>
<proteinExistence type="predicted"/>
<comment type="caution">
    <text evidence="2">The sequence shown here is derived from an EMBL/GenBank/DDBJ whole genome shotgun (WGS) entry which is preliminary data.</text>
</comment>
<dbReference type="SUPFAM" id="SSF47598">
    <property type="entry name" value="Ribbon-helix-helix"/>
    <property type="match status" value="1"/>
</dbReference>
<organism evidence="2 3">
    <name type="scientific">Nocardioides humi</name>
    <dbReference type="NCBI Taxonomy" id="449461"/>
    <lineage>
        <taxon>Bacteria</taxon>
        <taxon>Bacillati</taxon>
        <taxon>Actinomycetota</taxon>
        <taxon>Actinomycetes</taxon>
        <taxon>Propionibacteriales</taxon>
        <taxon>Nocardioidaceae</taxon>
        <taxon>Nocardioides</taxon>
    </lineage>
</organism>
<feature type="domain" description="Ribbon-helix-helix protein CopG" evidence="1">
    <location>
        <begin position="4"/>
        <end position="41"/>
    </location>
</feature>
<dbReference type="InterPro" id="IPR010985">
    <property type="entry name" value="Ribbon_hlx_hlx"/>
</dbReference>
<dbReference type="InterPro" id="IPR002145">
    <property type="entry name" value="CopG"/>
</dbReference>
<evidence type="ECO:0000259" key="1">
    <source>
        <dbReference type="Pfam" id="PF01402"/>
    </source>
</evidence>
<evidence type="ECO:0000313" key="2">
    <source>
        <dbReference type="EMBL" id="GAA1504624.1"/>
    </source>
</evidence>
<reference evidence="2 3" key="1">
    <citation type="journal article" date="2019" name="Int. J. Syst. Evol. Microbiol.">
        <title>The Global Catalogue of Microorganisms (GCM) 10K type strain sequencing project: providing services to taxonomists for standard genome sequencing and annotation.</title>
        <authorList>
            <consortium name="The Broad Institute Genomics Platform"/>
            <consortium name="The Broad Institute Genome Sequencing Center for Infectious Disease"/>
            <person name="Wu L."/>
            <person name="Ma J."/>
        </authorList>
    </citation>
    <scope>NUCLEOTIDE SEQUENCE [LARGE SCALE GENOMIC DNA]</scope>
    <source>
        <strain evidence="2 3">JCM 14942</strain>
    </source>
</reference>
<protein>
    <recommendedName>
        <fullName evidence="1">Ribbon-helix-helix protein CopG domain-containing protein</fullName>
    </recommendedName>
</protein>
<dbReference type="RefSeq" id="WP_141005955.1">
    <property type="nucleotide sequence ID" value="NZ_BAAAOR010000004.1"/>
</dbReference>
<dbReference type="Pfam" id="PF01402">
    <property type="entry name" value="RHH_1"/>
    <property type="match status" value="1"/>
</dbReference>
<evidence type="ECO:0000313" key="3">
    <source>
        <dbReference type="Proteomes" id="UP001500842"/>
    </source>
</evidence>
<sequence length="80" mass="9358">MAMNLRLDPADDRLLTERARQESRSKQEIVRQAVHDYLNDEVRRLEDLEDDLALARFRLREQLGPIAYVPQAEARARLGL</sequence>
<dbReference type="EMBL" id="BAAAOR010000004">
    <property type="protein sequence ID" value="GAA1504624.1"/>
    <property type="molecule type" value="Genomic_DNA"/>
</dbReference>
<gene>
    <name evidence="2" type="ORF">GCM10009788_05070</name>
</gene>
<name>A0ABN1ZV69_9ACTN</name>
<accession>A0ABN1ZV69</accession>
<dbReference type="Proteomes" id="UP001500842">
    <property type="component" value="Unassembled WGS sequence"/>
</dbReference>